<dbReference type="EMBL" id="CP071249">
    <property type="protein sequence ID" value="UUF06815.1"/>
    <property type="molecule type" value="Genomic_DNA"/>
</dbReference>
<dbReference type="Proteomes" id="UP001058072">
    <property type="component" value="Chromosome"/>
</dbReference>
<reference evidence="2 3" key="1">
    <citation type="submission" date="2021-03" db="EMBL/GenBank/DDBJ databases">
        <title>Comparative Genomics and Metabolomics in the genus Turicibacter.</title>
        <authorList>
            <person name="Maki J."/>
            <person name="Looft T."/>
        </authorList>
    </citation>
    <scope>NUCLEOTIDE SEQUENCE</scope>
    <source>
        <strain evidence="2">ISU324</strain>
        <strain evidence="1 3">MMM721</strain>
    </source>
</reference>
<protein>
    <submittedName>
        <fullName evidence="2">Uncharacterized protein</fullName>
    </submittedName>
</protein>
<evidence type="ECO:0000313" key="3">
    <source>
        <dbReference type="Proteomes" id="UP001058016"/>
    </source>
</evidence>
<name>A0A9Q9FIA4_9FIRM</name>
<sequence>MAKSFEKEPLLFVDTTYKGCFVNEQSFFKTPTPKPKDIVADNYVHNFDQMSESNFKSLIPSNVTIREVVEERPSIVPTSPLVDESEAIASYEEESCPYETVNILVDYGEHPQTSFFNEKEINASDEQDTLVEEEISPFYEEGVLAEEKMSDLSEENTLAEEDSHSITEESVIHEAEDNEVMINDVNESNQDVVHVMNSEGAEQNGSELQLDEKQQEILMFIQDLTNRPSMMKAPIVQIVKKDGSLKSGMIEIVDDRHITIDNLMDDVETISLADIEGIRILHL</sequence>
<dbReference type="RefSeq" id="WP_055242071.1">
    <property type="nucleotide sequence ID" value="NZ_CP071249.1"/>
</dbReference>
<dbReference type="EMBL" id="CP071250">
    <property type="protein sequence ID" value="UUF08039.1"/>
    <property type="molecule type" value="Genomic_DNA"/>
</dbReference>
<evidence type="ECO:0000313" key="4">
    <source>
        <dbReference type="Proteomes" id="UP001058072"/>
    </source>
</evidence>
<dbReference type="Proteomes" id="UP001058016">
    <property type="component" value="Chromosome"/>
</dbReference>
<evidence type="ECO:0000313" key="1">
    <source>
        <dbReference type="EMBL" id="UUF06815.1"/>
    </source>
</evidence>
<accession>A0A9Q9FIA4</accession>
<proteinExistence type="predicted"/>
<evidence type="ECO:0000313" key="2">
    <source>
        <dbReference type="EMBL" id="UUF08039.1"/>
    </source>
</evidence>
<keyword evidence="3" id="KW-1185">Reference proteome</keyword>
<gene>
    <name evidence="1" type="ORF">J0J69_04330</name>
    <name evidence="2" type="ORF">J0J70_10510</name>
</gene>
<dbReference type="AlphaFoldDB" id="A0A9Q9FIA4"/>
<organism evidence="2 4">
    <name type="scientific">Turicibacter bilis</name>
    <dbReference type="NCBI Taxonomy" id="2735723"/>
    <lineage>
        <taxon>Bacteria</taxon>
        <taxon>Bacillati</taxon>
        <taxon>Bacillota</taxon>
        <taxon>Erysipelotrichia</taxon>
        <taxon>Erysipelotrichales</taxon>
        <taxon>Turicibacteraceae</taxon>
        <taxon>Turicibacter</taxon>
    </lineage>
</organism>